<reference evidence="1" key="1">
    <citation type="journal article" date="2020" name="Fungal Divers.">
        <title>Resolving the Mortierellaceae phylogeny through synthesis of multi-gene phylogenetics and phylogenomics.</title>
        <authorList>
            <person name="Vandepol N."/>
            <person name="Liber J."/>
            <person name="Desiro A."/>
            <person name="Na H."/>
            <person name="Kennedy M."/>
            <person name="Barry K."/>
            <person name="Grigoriev I.V."/>
            <person name="Miller A.N."/>
            <person name="O'Donnell K."/>
            <person name="Stajich J.E."/>
            <person name="Bonito G."/>
        </authorList>
    </citation>
    <scope>NUCLEOTIDE SEQUENCE</scope>
    <source>
        <strain evidence="1">MES-2147</strain>
    </source>
</reference>
<gene>
    <name evidence="1" type="ORF">BGZ65_004514</name>
</gene>
<sequence length="238" mass="26941">MTHLVDVEAPGIVDNKDRDDDGYNLETIYHRWASGTSTDDIKLTIGKWAQQQNVILIALYAILRKECGNLSTILFAPQAPFKLRRHLRIQHTILAQFAFFQQWEAITLAEKRRQLRIGLTRDEAMLHQYLFQCRFLGRHTGSLPGSETETRAPRAPSNKPFSKYIGMFEITSRLEPGVLANEAFARWILSPDSATGLEDRMRFDELGALLRAYGLGSPAIVSVPCYDPKTKIVYISGS</sequence>
<dbReference type="EMBL" id="JAAAHW010003185">
    <property type="protein sequence ID" value="KAF9987244.1"/>
    <property type="molecule type" value="Genomic_DNA"/>
</dbReference>
<evidence type="ECO:0000313" key="1">
    <source>
        <dbReference type="EMBL" id="KAF9987244.1"/>
    </source>
</evidence>
<protein>
    <submittedName>
        <fullName evidence="1">Uncharacterized protein</fullName>
    </submittedName>
</protein>
<dbReference type="AlphaFoldDB" id="A0A9P6MBG6"/>
<comment type="caution">
    <text evidence="1">The sequence shown here is derived from an EMBL/GenBank/DDBJ whole genome shotgun (WGS) entry which is preliminary data.</text>
</comment>
<keyword evidence="2" id="KW-1185">Reference proteome</keyword>
<organism evidence="1 2">
    <name type="scientific">Modicella reniformis</name>
    <dbReference type="NCBI Taxonomy" id="1440133"/>
    <lineage>
        <taxon>Eukaryota</taxon>
        <taxon>Fungi</taxon>
        <taxon>Fungi incertae sedis</taxon>
        <taxon>Mucoromycota</taxon>
        <taxon>Mortierellomycotina</taxon>
        <taxon>Mortierellomycetes</taxon>
        <taxon>Mortierellales</taxon>
        <taxon>Mortierellaceae</taxon>
        <taxon>Modicella</taxon>
    </lineage>
</organism>
<evidence type="ECO:0000313" key="2">
    <source>
        <dbReference type="Proteomes" id="UP000749646"/>
    </source>
</evidence>
<accession>A0A9P6MBG6</accession>
<name>A0A9P6MBG6_9FUNG</name>
<proteinExistence type="predicted"/>
<feature type="non-terminal residue" evidence="1">
    <location>
        <position position="1"/>
    </location>
</feature>
<dbReference type="Proteomes" id="UP000749646">
    <property type="component" value="Unassembled WGS sequence"/>
</dbReference>